<dbReference type="EMBL" id="JBHTIS010000832">
    <property type="protein sequence ID" value="MFD1046890.1"/>
    <property type="molecule type" value="Genomic_DNA"/>
</dbReference>
<dbReference type="SUPFAM" id="SSF51445">
    <property type="entry name" value="(Trans)glycosidases"/>
    <property type="match status" value="1"/>
</dbReference>
<proteinExistence type="predicted"/>
<evidence type="ECO:0008006" key="3">
    <source>
        <dbReference type="Google" id="ProtNLM"/>
    </source>
</evidence>
<dbReference type="InterPro" id="IPR013785">
    <property type="entry name" value="Aldolase_TIM"/>
</dbReference>
<evidence type="ECO:0000313" key="2">
    <source>
        <dbReference type="Proteomes" id="UP001597045"/>
    </source>
</evidence>
<protein>
    <recommendedName>
        <fullName evidence="3">Alpha-galactosidase</fullName>
    </recommendedName>
</protein>
<dbReference type="InterPro" id="IPR017853">
    <property type="entry name" value="GH"/>
</dbReference>
<accession>A0ABW3M835</accession>
<feature type="non-terminal residue" evidence="1">
    <location>
        <position position="78"/>
    </location>
</feature>
<dbReference type="Gene3D" id="3.20.20.70">
    <property type="entry name" value="Aldolase class I"/>
    <property type="match status" value="1"/>
</dbReference>
<keyword evidence="2" id="KW-1185">Reference proteome</keyword>
<gene>
    <name evidence="1" type="ORF">ACFQ1S_15730</name>
</gene>
<name>A0ABW3M835_9PSEU</name>
<reference evidence="2" key="1">
    <citation type="journal article" date="2019" name="Int. J. Syst. Evol. Microbiol.">
        <title>The Global Catalogue of Microorganisms (GCM) 10K type strain sequencing project: providing services to taxonomists for standard genome sequencing and annotation.</title>
        <authorList>
            <consortium name="The Broad Institute Genomics Platform"/>
            <consortium name="The Broad Institute Genome Sequencing Center for Infectious Disease"/>
            <person name="Wu L."/>
            <person name="Ma J."/>
        </authorList>
    </citation>
    <scope>NUCLEOTIDE SEQUENCE [LARGE SCALE GENOMIC DNA]</scope>
    <source>
        <strain evidence="2">JCM 31486</strain>
    </source>
</reference>
<comment type="caution">
    <text evidence="1">The sequence shown here is derived from an EMBL/GenBank/DDBJ whole genome shotgun (WGS) entry which is preliminary data.</text>
</comment>
<sequence length="78" mass="8522">MSAQGLAAPRPAPTIWCSWYQYFTKVTEANVDANLALMGDLPIDVVQVDDGYQAELGDWLVPSSDFTSVPGLFDRIVS</sequence>
<evidence type="ECO:0000313" key="1">
    <source>
        <dbReference type="EMBL" id="MFD1046890.1"/>
    </source>
</evidence>
<organism evidence="1 2">
    <name type="scientific">Kibdelosporangium lantanae</name>
    <dbReference type="NCBI Taxonomy" id="1497396"/>
    <lineage>
        <taxon>Bacteria</taxon>
        <taxon>Bacillati</taxon>
        <taxon>Actinomycetota</taxon>
        <taxon>Actinomycetes</taxon>
        <taxon>Pseudonocardiales</taxon>
        <taxon>Pseudonocardiaceae</taxon>
        <taxon>Kibdelosporangium</taxon>
    </lineage>
</organism>
<dbReference type="Proteomes" id="UP001597045">
    <property type="component" value="Unassembled WGS sequence"/>
</dbReference>